<name>A0A088RIL7_LEIPA</name>
<reference evidence="1 2" key="1">
    <citation type="journal article" date="2015" name="Sci. Rep.">
        <title>The genome of Leishmania panamensis: insights into genomics of the L. (Viannia) subgenus.</title>
        <authorList>
            <person name="Llanes A."/>
            <person name="Restrepo C.M."/>
            <person name="Vecchio G.D."/>
            <person name="Anguizola F.J."/>
            <person name="Lleonart R."/>
        </authorList>
    </citation>
    <scope>NUCLEOTIDE SEQUENCE [LARGE SCALE GENOMIC DNA]</scope>
    <source>
        <strain evidence="1 2">MHOM/PA/94/PSC-1</strain>
    </source>
</reference>
<dbReference type="RefSeq" id="XP_010704149.1">
    <property type="nucleotide sequence ID" value="XM_010705847.1"/>
</dbReference>
<dbReference type="SUPFAM" id="SSF52058">
    <property type="entry name" value="L domain-like"/>
    <property type="match status" value="1"/>
</dbReference>
<gene>
    <name evidence="1" type="ORF">LPMP_080180</name>
</gene>
<keyword evidence="2" id="KW-1185">Reference proteome</keyword>
<dbReference type="AlphaFoldDB" id="A0A088RIL7"/>
<dbReference type="eggNOG" id="ENOG502SKPM">
    <property type="taxonomic scope" value="Eukaryota"/>
</dbReference>
<protein>
    <recommendedName>
        <fullName evidence="3">Leucine-rich repeat protein</fullName>
    </recommendedName>
</protein>
<dbReference type="PANTHER" id="PTHR45752:SF187">
    <property type="entry name" value="LEUCINE-RICH REPEAT AND IQ DOMAIN-CONTAINING PROTEIN 4"/>
    <property type="match status" value="1"/>
</dbReference>
<dbReference type="VEuPathDB" id="TriTrypDB:LPMP_080180"/>
<dbReference type="PANTHER" id="PTHR45752">
    <property type="entry name" value="LEUCINE-RICH REPEAT-CONTAINING"/>
    <property type="match status" value="1"/>
</dbReference>
<evidence type="ECO:0000313" key="2">
    <source>
        <dbReference type="Proteomes" id="UP000063063"/>
    </source>
</evidence>
<dbReference type="EMBL" id="CP009377">
    <property type="protein sequence ID" value="AIN95827.1"/>
    <property type="molecule type" value="Genomic_DNA"/>
</dbReference>
<dbReference type="GeneID" id="22572480"/>
<evidence type="ECO:0000313" key="1">
    <source>
        <dbReference type="EMBL" id="AIN95827.1"/>
    </source>
</evidence>
<proteinExistence type="predicted"/>
<dbReference type="KEGG" id="lpan:LPMP_080180"/>
<dbReference type="InterPro" id="IPR032675">
    <property type="entry name" value="LRR_dom_sf"/>
</dbReference>
<dbReference type="OrthoDB" id="10257471at2759"/>
<organism evidence="1 2">
    <name type="scientific">Leishmania panamensis</name>
    <dbReference type="NCBI Taxonomy" id="5679"/>
    <lineage>
        <taxon>Eukaryota</taxon>
        <taxon>Discoba</taxon>
        <taxon>Euglenozoa</taxon>
        <taxon>Kinetoplastea</taxon>
        <taxon>Metakinetoplastina</taxon>
        <taxon>Trypanosomatida</taxon>
        <taxon>Trypanosomatidae</taxon>
        <taxon>Leishmaniinae</taxon>
        <taxon>Leishmania</taxon>
        <taxon>Leishmania guyanensis species complex</taxon>
    </lineage>
</organism>
<dbReference type="Gene3D" id="3.80.10.10">
    <property type="entry name" value="Ribonuclease Inhibitor"/>
    <property type="match status" value="1"/>
</dbReference>
<sequence>MLELVASFLPQPSLAMIAAGPGVRCAAERRDGVGASSTLSFTVERVPARYARERDACLAPVAGVREVMVVTCRGAGRKDGAQTALKVGMWWVDRCLSRAAQQAAGETAALFCCIRIVDVVVERLTLYSSEDSPFSGAPSPAHMLMPQHFFVLQLFRLAELRHVQLSPSVRRLVVEVDVRSCLRWSQSDVNALLASLQSPLRAVRVTTCSVSPVKLLNKFHASLRVLYLFRRRAVHRDPTHTRMTVSMEDEEYEDEESNRSLSVAPAVDAHVTASSASGLPAAATGAKLMPLTSMTVTPQSTSAALTTATGTRRRRPEHLRLSAATTAAPALEELHVTSSSLRSLPRWVESCTQLKHITLRNCAYTRADSLRSARALTTVLLEGCPNFVGFDFIYGLPALLSVTVKNCGLLRDLSWLPRLKGSLRSLCIHHLSSASLTVFALASFLGTGLSGLEELNLSVPTLHVLRPFVSQAAATLRVLTLFTCINLSGFSDLPALPALEKVVITGNRHMQNFLWLAKSPRMVEVRATQCTQLVSLAGIDALHHLRLLDVNGCQNLCSIAPLAKCVFLTYLDVSQCRLLRRVSVLENLSCLQCVLMRNCTSLAKDFGWVEACPKLVEIMVPGSAWVEPARSALCRFGRRHVVLR</sequence>
<dbReference type="Proteomes" id="UP000063063">
    <property type="component" value="Chromosome 8"/>
</dbReference>
<dbReference type="InterPro" id="IPR050715">
    <property type="entry name" value="LRR-SigEffector_domain"/>
</dbReference>
<accession>A0A088RIL7</accession>
<evidence type="ECO:0008006" key="3">
    <source>
        <dbReference type="Google" id="ProtNLM"/>
    </source>
</evidence>
<dbReference type="VEuPathDB" id="TriTrypDB:LPAL13_080006600"/>